<reference evidence="16" key="1">
    <citation type="journal article" date="2014" name="Int. J. Syst. Evol. Microbiol.">
        <title>Complete genome sequence of Corynebacterium casei LMG S-19264T (=DSM 44701T), isolated from a smear-ripened cheese.</title>
        <authorList>
            <consortium name="US DOE Joint Genome Institute (JGI-PGF)"/>
            <person name="Walter F."/>
            <person name="Albersmeier A."/>
            <person name="Kalinowski J."/>
            <person name="Ruckert C."/>
        </authorList>
    </citation>
    <scope>NUCLEOTIDE SEQUENCE</scope>
    <source>
        <strain evidence="16">NBRC 101628</strain>
    </source>
</reference>
<dbReference type="PROSITE" id="PS00595">
    <property type="entry name" value="AA_TRANSFER_CLASS_5"/>
    <property type="match status" value="1"/>
</dbReference>
<protein>
    <recommendedName>
        <fullName evidence="12 13">Cysteine desulfurase IscS</fullName>
        <ecNumber evidence="4 13">2.8.1.7</ecNumber>
    </recommendedName>
</protein>
<feature type="binding site" evidence="13">
    <location>
        <position position="183"/>
    </location>
    <ligand>
        <name>pyridoxal 5'-phosphate</name>
        <dbReference type="ChEBI" id="CHEBI:597326"/>
    </ligand>
</feature>
<dbReference type="GO" id="GO:1990221">
    <property type="term" value="C:L-cysteine desulfurase complex"/>
    <property type="evidence" value="ECO:0007669"/>
    <property type="project" value="UniProtKB-ARBA"/>
</dbReference>
<keyword evidence="13" id="KW-0963">Cytoplasm</keyword>
<dbReference type="Pfam" id="PF00266">
    <property type="entry name" value="Aminotran_5"/>
    <property type="match status" value="1"/>
</dbReference>
<dbReference type="EMBL" id="BSNC01000001">
    <property type="protein sequence ID" value="GLP95182.1"/>
    <property type="molecule type" value="Genomic_DNA"/>
</dbReference>
<dbReference type="InterPro" id="IPR015421">
    <property type="entry name" value="PyrdxlP-dep_Trfase_major"/>
</dbReference>
<evidence type="ECO:0000256" key="2">
    <source>
        <dbReference type="ARBA" id="ARBA00005151"/>
    </source>
</evidence>
<dbReference type="SUPFAM" id="SSF53383">
    <property type="entry name" value="PLP-dependent transferases"/>
    <property type="match status" value="1"/>
</dbReference>
<dbReference type="NCBIfam" id="TIGR02006">
    <property type="entry name" value="IscS"/>
    <property type="match status" value="1"/>
</dbReference>
<proteinExistence type="inferred from homology"/>
<gene>
    <name evidence="13 16" type="primary">iscS</name>
    <name evidence="16" type="ORF">GCM10007895_04880</name>
</gene>
<evidence type="ECO:0000256" key="7">
    <source>
        <dbReference type="ARBA" id="ARBA00022723"/>
    </source>
</evidence>
<dbReference type="Proteomes" id="UP001161422">
    <property type="component" value="Unassembled WGS sequence"/>
</dbReference>
<comment type="similarity">
    <text evidence="3 13">Belongs to the class-V pyridoxal-phosphate-dependent aminotransferase family. NifS/IscS subfamily.</text>
</comment>
<dbReference type="PANTHER" id="PTHR11601">
    <property type="entry name" value="CYSTEINE DESULFURYLASE FAMILY MEMBER"/>
    <property type="match status" value="1"/>
</dbReference>
<dbReference type="NCBIfam" id="NF002806">
    <property type="entry name" value="PRK02948.1"/>
    <property type="match status" value="1"/>
</dbReference>
<keyword evidence="17" id="KW-1185">Reference proteome</keyword>
<evidence type="ECO:0000313" key="16">
    <source>
        <dbReference type="EMBL" id="GLP95182.1"/>
    </source>
</evidence>
<evidence type="ECO:0000256" key="8">
    <source>
        <dbReference type="ARBA" id="ARBA00022898"/>
    </source>
</evidence>
<dbReference type="GO" id="GO:0044571">
    <property type="term" value="P:[2Fe-2S] cluster assembly"/>
    <property type="evidence" value="ECO:0007669"/>
    <property type="project" value="UniProtKB-UniRule"/>
</dbReference>
<evidence type="ECO:0000256" key="9">
    <source>
        <dbReference type="ARBA" id="ARBA00023004"/>
    </source>
</evidence>
<organism evidence="16 17">
    <name type="scientific">Paraferrimonas sedimenticola</name>
    <dbReference type="NCBI Taxonomy" id="375674"/>
    <lineage>
        <taxon>Bacteria</taxon>
        <taxon>Pseudomonadati</taxon>
        <taxon>Pseudomonadota</taxon>
        <taxon>Gammaproteobacteria</taxon>
        <taxon>Alteromonadales</taxon>
        <taxon>Ferrimonadaceae</taxon>
        <taxon>Paraferrimonas</taxon>
    </lineage>
</organism>
<keyword evidence="10 13" id="KW-0411">Iron-sulfur</keyword>
<evidence type="ECO:0000256" key="12">
    <source>
        <dbReference type="ARBA" id="ARBA00072125"/>
    </source>
</evidence>
<dbReference type="HAMAP" id="MF_00331">
    <property type="entry name" value="Cys_desulf_IscS"/>
    <property type="match status" value="1"/>
</dbReference>
<dbReference type="NCBIfam" id="NF010611">
    <property type="entry name" value="PRK14012.1"/>
    <property type="match status" value="1"/>
</dbReference>
<comment type="catalytic activity">
    <reaction evidence="11 13">
        <text>(sulfur carrier)-H + L-cysteine = (sulfur carrier)-SH + L-alanine</text>
        <dbReference type="Rhea" id="RHEA:43892"/>
        <dbReference type="Rhea" id="RHEA-COMP:14737"/>
        <dbReference type="Rhea" id="RHEA-COMP:14739"/>
        <dbReference type="ChEBI" id="CHEBI:29917"/>
        <dbReference type="ChEBI" id="CHEBI:35235"/>
        <dbReference type="ChEBI" id="CHEBI:57972"/>
        <dbReference type="ChEBI" id="CHEBI:64428"/>
        <dbReference type="EC" id="2.8.1.7"/>
    </reaction>
</comment>
<feature type="binding site" evidence="13">
    <location>
        <begin position="203"/>
        <end position="205"/>
    </location>
    <ligand>
        <name>pyridoxal 5'-phosphate</name>
        <dbReference type="ChEBI" id="CHEBI:597326"/>
    </ligand>
</feature>
<feature type="binding site" evidence="13">
    <location>
        <begin position="75"/>
        <end position="76"/>
    </location>
    <ligand>
        <name>pyridoxal 5'-phosphate</name>
        <dbReference type="ChEBI" id="CHEBI:597326"/>
    </ligand>
</feature>
<keyword evidence="7 13" id="KW-0479">Metal-binding</keyword>
<comment type="caution">
    <text evidence="16">The sequence shown here is derived from an EMBL/GenBank/DDBJ whole genome shotgun (WGS) entry which is preliminary data.</text>
</comment>
<keyword evidence="8 13" id="KW-0663">Pyridoxal phosphate</keyword>
<feature type="active site" description="Cysteine persulfide intermediate" evidence="13">
    <location>
        <position position="328"/>
    </location>
</feature>
<dbReference type="InterPro" id="IPR010240">
    <property type="entry name" value="Cys_deSase_IscS"/>
</dbReference>
<evidence type="ECO:0000259" key="15">
    <source>
        <dbReference type="Pfam" id="PF00266"/>
    </source>
</evidence>
<dbReference type="InterPro" id="IPR020578">
    <property type="entry name" value="Aminotrans_V_PyrdxlP_BS"/>
</dbReference>
<feature type="binding site" evidence="13">
    <location>
        <position position="155"/>
    </location>
    <ligand>
        <name>pyridoxal 5'-phosphate</name>
        <dbReference type="ChEBI" id="CHEBI:597326"/>
    </ligand>
</feature>
<evidence type="ECO:0000256" key="14">
    <source>
        <dbReference type="RuleBase" id="RU004504"/>
    </source>
</evidence>
<keyword evidence="9 13" id="KW-0408">Iron</keyword>
<feature type="domain" description="Aminotransferase class V" evidence="15">
    <location>
        <begin position="5"/>
        <end position="368"/>
    </location>
</feature>
<keyword evidence="6 13" id="KW-0001">2Fe-2S</keyword>
<dbReference type="GO" id="GO:0030170">
    <property type="term" value="F:pyridoxal phosphate binding"/>
    <property type="evidence" value="ECO:0007669"/>
    <property type="project" value="UniProtKB-UniRule"/>
</dbReference>
<feature type="binding site" evidence="13">
    <location>
        <position position="243"/>
    </location>
    <ligand>
        <name>pyridoxal 5'-phosphate</name>
        <dbReference type="ChEBI" id="CHEBI:597326"/>
    </ligand>
</feature>
<dbReference type="AlphaFoldDB" id="A0AA37RV61"/>
<dbReference type="InterPro" id="IPR015424">
    <property type="entry name" value="PyrdxlP-dep_Trfase"/>
</dbReference>
<dbReference type="InterPro" id="IPR015422">
    <property type="entry name" value="PyrdxlP-dep_Trfase_small"/>
</dbReference>
<comment type="function">
    <text evidence="13">Master enzyme that delivers sulfur to a number of partners involved in Fe-S cluster assembly, tRNA modification or cofactor biosynthesis. Catalyzes the removal of elemental sulfur atoms from cysteine to produce alanine. Functions as a sulfur delivery protein for Fe-S cluster synthesis onto IscU, an Fe-S scaffold assembly protein, as well as other S acceptor proteins.</text>
</comment>
<name>A0AA37RV61_9GAMM</name>
<dbReference type="RefSeq" id="WP_095505801.1">
    <property type="nucleotide sequence ID" value="NZ_BSNC01000001.1"/>
</dbReference>
<evidence type="ECO:0000256" key="10">
    <source>
        <dbReference type="ARBA" id="ARBA00023014"/>
    </source>
</evidence>
<evidence type="ECO:0000256" key="11">
    <source>
        <dbReference type="ARBA" id="ARBA00050776"/>
    </source>
</evidence>
<dbReference type="GO" id="GO:0046872">
    <property type="term" value="F:metal ion binding"/>
    <property type="evidence" value="ECO:0007669"/>
    <property type="project" value="UniProtKB-KW"/>
</dbReference>
<evidence type="ECO:0000256" key="5">
    <source>
        <dbReference type="ARBA" id="ARBA00022679"/>
    </source>
</evidence>
<dbReference type="FunFam" id="3.40.640.10:FF:000003">
    <property type="entry name" value="Cysteine desulfurase IscS"/>
    <property type="match status" value="1"/>
</dbReference>
<feature type="binding site" description="via persulfide group" evidence="13">
    <location>
        <position position="328"/>
    </location>
    <ligand>
        <name>[2Fe-2S] cluster</name>
        <dbReference type="ChEBI" id="CHEBI:190135"/>
        <note>ligand shared with IscU</note>
    </ligand>
</feature>
<dbReference type="InterPro" id="IPR000192">
    <property type="entry name" value="Aminotrans_V_dom"/>
</dbReference>
<dbReference type="GO" id="GO:0051537">
    <property type="term" value="F:2 iron, 2 sulfur cluster binding"/>
    <property type="evidence" value="ECO:0007669"/>
    <property type="project" value="UniProtKB-UniRule"/>
</dbReference>
<comment type="subunit">
    <text evidence="13">Homodimer. Forms a heterotetramer with IscU, interacts with other sulfur acceptors.</text>
</comment>
<dbReference type="FunFam" id="3.90.1150.10:FF:000002">
    <property type="entry name" value="Cysteine desulfurase IscS"/>
    <property type="match status" value="1"/>
</dbReference>
<evidence type="ECO:0000256" key="1">
    <source>
        <dbReference type="ARBA" id="ARBA00001933"/>
    </source>
</evidence>
<dbReference type="EC" id="2.8.1.7" evidence="4 13"/>
<keyword evidence="5 13" id="KW-0808">Transferase</keyword>
<dbReference type="Gene3D" id="3.90.1150.10">
    <property type="entry name" value="Aspartate Aminotransferase, domain 1"/>
    <property type="match status" value="1"/>
</dbReference>
<dbReference type="GO" id="GO:0031071">
    <property type="term" value="F:cysteine desulfurase activity"/>
    <property type="evidence" value="ECO:0007669"/>
    <property type="project" value="UniProtKB-UniRule"/>
</dbReference>
<evidence type="ECO:0000313" key="17">
    <source>
        <dbReference type="Proteomes" id="UP001161422"/>
    </source>
</evidence>
<dbReference type="PIRSF" id="PIRSF005572">
    <property type="entry name" value="NifS"/>
    <property type="match status" value="1"/>
</dbReference>
<dbReference type="InterPro" id="IPR016454">
    <property type="entry name" value="Cysteine_dSase"/>
</dbReference>
<accession>A0AA37RV61</accession>
<sequence length="404" mass="44751">MNLPIYLDYAATCPMDPRVADLMAKYLTLDGHFGNPASRSHRFGWQAEEAVDIARNQIADLINADPREIVFTSGATESDNLAIKGVAHFYEKKGKHVITSKTEHKAVLDTCRQLEREGYEVTYLDPDNKGLISVETLEAAMREDTVLVSLMHVNNEIGVIQDIAAIGELCRSKKVLFHVDAAQSAGKLPIDVQSMKIDLISISGHKMYGPKGIGALYVRRKPRVRIEAQMHGGGHERGMRSGTLATHQIVGLGEAARIAKEEMQQEGDRVRHLRDRLFNGIKAIDEVYVNGDMESRYGGNLNVSFAFVEGESLMMALKDLAVSSGSACTSASLEPSYVLRALGLNDELAHSSIRFSVGRFTTEEEVDYAIETIKDSIGKLREMSPLWEMHQDGIDLNTVQWAHH</sequence>
<feature type="modified residue" description="N6-(pyridoxal phosphate)lysine" evidence="13">
    <location>
        <position position="206"/>
    </location>
</feature>
<comment type="cofactor">
    <cofactor evidence="1 13 14">
        <name>pyridoxal 5'-phosphate</name>
        <dbReference type="ChEBI" id="CHEBI:597326"/>
    </cofactor>
</comment>
<dbReference type="Gene3D" id="3.40.640.10">
    <property type="entry name" value="Type I PLP-dependent aspartate aminotransferase-like (Major domain)"/>
    <property type="match status" value="1"/>
</dbReference>
<evidence type="ECO:0000256" key="6">
    <source>
        <dbReference type="ARBA" id="ARBA00022714"/>
    </source>
</evidence>
<evidence type="ECO:0000256" key="4">
    <source>
        <dbReference type="ARBA" id="ARBA00012239"/>
    </source>
</evidence>
<evidence type="ECO:0000256" key="3">
    <source>
        <dbReference type="ARBA" id="ARBA00006490"/>
    </source>
</evidence>
<reference evidence="16" key="2">
    <citation type="submission" date="2023-01" db="EMBL/GenBank/DDBJ databases">
        <title>Draft genome sequence of Paraferrimonas sedimenticola strain NBRC 101628.</title>
        <authorList>
            <person name="Sun Q."/>
            <person name="Mori K."/>
        </authorList>
    </citation>
    <scope>NUCLEOTIDE SEQUENCE</scope>
    <source>
        <strain evidence="16">NBRC 101628</strain>
    </source>
</reference>
<comment type="subcellular location">
    <subcellularLocation>
        <location evidence="13">Cytoplasm</location>
    </subcellularLocation>
</comment>
<dbReference type="PANTHER" id="PTHR11601:SF34">
    <property type="entry name" value="CYSTEINE DESULFURASE"/>
    <property type="match status" value="1"/>
</dbReference>
<evidence type="ECO:0000256" key="13">
    <source>
        <dbReference type="HAMAP-Rule" id="MF_00331"/>
    </source>
</evidence>
<comment type="pathway">
    <text evidence="2 13">Cofactor biosynthesis; iron-sulfur cluster biosynthesis.</text>
</comment>